<reference evidence="2" key="1">
    <citation type="journal article" date="2014" name="Int. J. Syst. Evol. Microbiol.">
        <title>Complete genome of a new Firmicutes species belonging to the dominant human colonic microbiota ('Ruminococcus bicirculans') reveals two chromosomes and a selective capacity to utilize plant glucans.</title>
        <authorList>
            <consortium name="NISC Comparative Sequencing Program"/>
            <person name="Wegmann U."/>
            <person name="Louis P."/>
            <person name="Goesmann A."/>
            <person name="Henrissat B."/>
            <person name="Duncan S.H."/>
            <person name="Flint H.J."/>
        </authorList>
    </citation>
    <scope>NUCLEOTIDE SEQUENCE</scope>
    <source>
        <strain evidence="2">NBRC 112888</strain>
    </source>
</reference>
<reference evidence="2" key="3">
    <citation type="submission" date="2024-09" db="EMBL/GenBank/DDBJ databases">
        <authorList>
            <person name="Sun Q."/>
            <person name="Mori K."/>
        </authorList>
    </citation>
    <scope>NUCLEOTIDE SEQUENCE</scope>
    <source>
        <strain evidence="2">NBRC 112888</strain>
    </source>
</reference>
<evidence type="ECO:0000313" key="2">
    <source>
        <dbReference type="EMBL" id="MFC6658958.1"/>
    </source>
</evidence>
<reference evidence="4" key="2">
    <citation type="journal article" date="2019" name="Int. J. Syst. Evol. Microbiol.">
        <title>The Global Catalogue of Microorganisms (GCM) 10K type strain sequencing project: providing services to taxonomists for standard genome sequencing and annotation.</title>
        <authorList>
            <consortium name="The Broad Institute Genomics Platform"/>
            <consortium name="The Broad Institute Genome Sequencing Center for Infectious Disease"/>
            <person name="Wu L."/>
            <person name="Ma J."/>
        </authorList>
    </citation>
    <scope>NUCLEOTIDE SEQUENCE [LARGE SCALE GENOMIC DNA]</scope>
    <source>
        <strain evidence="4">CCUG 63830</strain>
    </source>
</reference>
<feature type="compositionally biased region" description="Basic and acidic residues" evidence="1">
    <location>
        <begin position="51"/>
        <end position="65"/>
    </location>
</feature>
<dbReference type="RefSeq" id="WP_224605462.1">
    <property type="nucleotide sequence ID" value="NZ_JAIQXV010000003.1"/>
</dbReference>
<organism evidence="2 4">
    <name type="scientific">Deinococcus multiflagellatus</name>
    <dbReference type="NCBI Taxonomy" id="1656887"/>
    <lineage>
        <taxon>Bacteria</taxon>
        <taxon>Thermotogati</taxon>
        <taxon>Deinococcota</taxon>
        <taxon>Deinococci</taxon>
        <taxon>Deinococcales</taxon>
        <taxon>Deinococcaceae</taxon>
        <taxon>Deinococcus</taxon>
    </lineage>
</organism>
<feature type="region of interest" description="Disordered" evidence="1">
    <location>
        <begin position="27"/>
        <end position="77"/>
    </location>
</feature>
<comment type="caution">
    <text evidence="2">The sequence shown here is derived from an EMBL/GenBank/DDBJ whole genome shotgun (WGS) entry which is preliminary data.</text>
</comment>
<proteinExistence type="predicted"/>
<gene>
    <name evidence="2" type="ORF">ACFP90_00200</name>
    <name evidence="3" type="ORF">ACFP90_20205</name>
</gene>
<dbReference type="EMBL" id="JBHSWB010000001">
    <property type="protein sequence ID" value="MFC6662381.1"/>
    <property type="molecule type" value="Genomic_DNA"/>
</dbReference>
<sequence>MTGVLLFLVLPTALIVLAFRIKPLVRPDEQRGDPMGQGLSAQGMFGGHGLAADERPVPEDTEPVRFDLSGMKPREGQ</sequence>
<accession>A0ABW1ZEU0</accession>
<dbReference type="EMBL" id="JBHSWB010000001">
    <property type="protein sequence ID" value="MFC6658958.1"/>
    <property type="molecule type" value="Genomic_DNA"/>
</dbReference>
<evidence type="ECO:0000313" key="4">
    <source>
        <dbReference type="Proteomes" id="UP001596317"/>
    </source>
</evidence>
<evidence type="ECO:0000256" key="1">
    <source>
        <dbReference type="SAM" id="MobiDB-lite"/>
    </source>
</evidence>
<evidence type="ECO:0000313" key="3">
    <source>
        <dbReference type="EMBL" id="MFC6662381.1"/>
    </source>
</evidence>
<name>A0ABW1ZEU0_9DEIO</name>
<keyword evidence="4" id="KW-1185">Reference proteome</keyword>
<protein>
    <submittedName>
        <fullName evidence="2">Uncharacterized protein</fullName>
    </submittedName>
</protein>
<dbReference type="Proteomes" id="UP001596317">
    <property type="component" value="Unassembled WGS sequence"/>
</dbReference>